<dbReference type="InterPro" id="IPR011547">
    <property type="entry name" value="SLC26A/SulP_dom"/>
</dbReference>
<feature type="transmembrane region" description="Helical" evidence="5">
    <location>
        <begin position="109"/>
        <end position="130"/>
    </location>
</feature>
<dbReference type="Pfam" id="PF00916">
    <property type="entry name" value="Sulfate_transp"/>
    <property type="match status" value="1"/>
</dbReference>
<feature type="transmembrane region" description="Helical" evidence="5">
    <location>
        <begin position="184"/>
        <end position="205"/>
    </location>
</feature>
<feature type="transmembrane region" description="Helical" evidence="5">
    <location>
        <begin position="60"/>
        <end position="76"/>
    </location>
</feature>
<keyword evidence="8" id="KW-1185">Reference proteome</keyword>
<evidence type="ECO:0000259" key="6">
    <source>
        <dbReference type="PROSITE" id="PS50801"/>
    </source>
</evidence>
<keyword evidence="4 5" id="KW-0472">Membrane</keyword>
<dbReference type="PANTHER" id="PTHR11814">
    <property type="entry name" value="SULFATE TRANSPORTER"/>
    <property type="match status" value="1"/>
</dbReference>
<accession>A0A543I291</accession>
<dbReference type="Proteomes" id="UP000316747">
    <property type="component" value="Unassembled WGS sequence"/>
</dbReference>
<dbReference type="Gene3D" id="3.30.750.24">
    <property type="entry name" value="STAS domain"/>
    <property type="match status" value="1"/>
</dbReference>
<dbReference type="EMBL" id="VFPM01000001">
    <property type="protein sequence ID" value="TQM64667.1"/>
    <property type="molecule type" value="Genomic_DNA"/>
</dbReference>
<dbReference type="PROSITE" id="PS50801">
    <property type="entry name" value="STAS"/>
    <property type="match status" value="1"/>
</dbReference>
<evidence type="ECO:0000256" key="4">
    <source>
        <dbReference type="ARBA" id="ARBA00023136"/>
    </source>
</evidence>
<dbReference type="Pfam" id="PF01740">
    <property type="entry name" value="STAS"/>
    <property type="match status" value="1"/>
</dbReference>
<dbReference type="OrthoDB" id="9771198at2"/>
<evidence type="ECO:0000313" key="7">
    <source>
        <dbReference type="EMBL" id="TQM64667.1"/>
    </source>
</evidence>
<dbReference type="RefSeq" id="WP_141842276.1">
    <property type="nucleotide sequence ID" value="NZ_VFPM01000001.1"/>
</dbReference>
<evidence type="ECO:0000256" key="2">
    <source>
        <dbReference type="ARBA" id="ARBA00022692"/>
    </source>
</evidence>
<feature type="transmembrane region" description="Helical" evidence="5">
    <location>
        <begin position="259"/>
        <end position="281"/>
    </location>
</feature>
<feature type="transmembrane region" description="Helical" evidence="5">
    <location>
        <begin position="335"/>
        <end position="356"/>
    </location>
</feature>
<feature type="domain" description="STAS" evidence="6">
    <location>
        <begin position="446"/>
        <end position="561"/>
    </location>
</feature>
<dbReference type="InterPro" id="IPR002645">
    <property type="entry name" value="STAS_dom"/>
</dbReference>
<dbReference type="InterPro" id="IPR001902">
    <property type="entry name" value="SLC26A/SulP_fam"/>
</dbReference>
<organism evidence="7 8">
    <name type="scientific">Humibacillus xanthopallidus</name>
    <dbReference type="NCBI Taxonomy" id="412689"/>
    <lineage>
        <taxon>Bacteria</taxon>
        <taxon>Bacillati</taxon>
        <taxon>Actinomycetota</taxon>
        <taxon>Actinomycetes</taxon>
        <taxon>Micrococcales</taxon>
        <taxon>Intrasporangiaceae</taxon>
        <taxon>Humibacillus</taxon>
    </lineage>
</organism>
<dbReference type="InterPro" id="IPR036513">
    <property type="entry name" value="STAS_dom_sf"/>
</dbReference>
<evidence type="ECO:0000256" key="3">
    <source>
        <dbReference type="ARBA" id="ARBA00022989"/>
    </source>
</evidence>
<keyword evidence="3 5" id="KW-1133">Transmembrane helix</keyword>
<evidence type="ECO:0000256" key="1">
    <source>
        <dbReference type="ARBA" id="ARBA00004141"/>
    </source>
</evidence>
<dbReference type="SUPFAM" id="SSF52091">
    <property type="entry name" value="SpoIIaa-like"/>
    <property type="match status" value="1"/>
</dbReference>
<dbReference type="CDD" id="cd07042">
    <property type="entry name" value="STAS_SulP_like_sulfate_transporter"/>
    <property type="match status" value="1"/>
</dbReference>
<feature type="transmembrane region" description="Helical" evidence="5">
    <location>
        <begin position="391"/>
        <end position="422"/>
    </location>
</feature>
<dbReference type="GO" id="GO:0055085">
    <property type="term" value="P:transmembrane transport"/>
    <property type="evidence" value="ECO:0007669"/>
    <property type="project" value="InterPro"/>
</dbReference>
<name>A0A543I291_9MICO</name>
<feature type="transmembrane region" description="Helical" evidence="5">
    <location>
        <begin position="83"/>
        <end position="103"/>
    </location>
</feature>
<dbReference type="AlphaFoldDB" id="A0A543I291"/>
<reference evidence="7 8" key="1">
    <citation type="submission" date="2019-06" db="EMBL/GenBank/DDBJ databases">
        <title>Genome sequencing of plant associated microbes to promote plant fitness in Sorghum bicolor and Oryza sativa.</title>
        <authorList>
            <person name="Coleman-Derr D."/>
        </authorList>
    </citation>
    <scope>NUCLEOTIDE SEQUENCE [LARGE SCALE GENOMIC DNA]</scope>
    <source>
        <strain evidence="7 8">KV-663</strain>
    </source>
</reference>
<comment type="caution">
    <text evidence="7">The sequence shown here is derived from an EMBL/GenBank/DDBJ whole genome shotgun (WGS) entry which is preliminary data.</text>
</comment>
<proteinExistence type="predicted"/>
<feature type="transmembrane region" description="Helical" evidence="5">
    <location>
        <begin position="212"/>
        <end position="231"/>
    </location>
</feature>
<feature type="transmembrane region" description="Helical" evidence="5">
    <location>
        <begin position="34"/>
        <end position="54"/>
    </location>
</feature>
<comment type="subcellular location">
    <subcellularLocation>
        <location evidence="1">Membrane</location>
        <topology evidence="1">Multi-pass membrane protein</topology>
    </subcellularLocation>
</comment>
<keyword evidence="2 5" id="KW-0812">Transmembrane</keyword>
<protein>
    <submittedName>
        <fullName evidence="7">High affinity sulfate transporter 1</fullName>
    </submittedName>
</protein>
<gene>
    <name evidence="7" type="ORF">FBY41_1042</name>
</gene>
<evidence type="ECO:0000256" key="5">
    <source>
        <dbReference type="SAM" id="Phobius"/>
    </source>
</evidence>
<dbReference type="GO" id="GO:0016020">
    <property type="term" value="C:membrane"/>
    <property type="evidence" value="ECO:0007669"/>
    <property type="project" value="UniProtKB-SubCell"/>
</dbReference>
<evidence type="ECO:0000313" key="8">
    <source>
        <dbReference type="Proteomes" id="UP000316747"/>
    </source>
</evidence>
<feature type="transmembrane region" description="Helical" evidence="5">
    <location>
        <begin position="142"/>
        <end position="164"/>
    </location>
</feature>
<sequence>MSQLGEQAEARPLTSLRPPPWLSGYRRKWLSKDVVAGLTLWALVVPEAMAYASIAGVPPQFGLYAVPLAVLGYAWFGGSSRLFVGPSSTVCALTATVVAPLAMAGGDDYILLTAVLSLLVGLTFIVLGLLRMGFLARLFAEPVLDGFIVGLGLFIAVGQLPKLVGLEKPEGNTVQQLGGLLREVGSWGVASLVLGLGALAVLFLLERVAPKVPASLVVVVVSILLVPALSLEEKGVAVVGEIPAGFAFVPWSGLTVDHVLALVPGALTVVIVAFAESLAVVKAYAAKDGTTVDANRELLAYGAASVGSGVLQGFPPAGSLSKSAAAESSGSKSPLAFVATAVLVVLTVLLLTGVFATLPEPVLGAIVIHAVAGTIRPRPIWRLRQIRVPDFWLALSAFLGVVLIDVTAGIIIGLVLSLVLLLQRLGQPHVALLGRHPDRGFVDIEAFPEAVGVPGALVVRVDGPLVFANVDPVIEQLRHDIRASRPQPDLLVLDFEATYEIDVTAATVLARFLDDVQAAGVEVLFAAVHTRVREYASRLSLESLAGMKSAYPSVADALTDRQRR</sequence>
<dbReference type="NCBIfam" id="TIGR00815">
    <property type="entry name" value="sulP"/>
    <property type="match status" value="1"/>
</dbReference>